<evidence type="ECO:0008006" key="3">
    <source>
        <dbReference type="Google" id="ProtNLM"/>
    </source>
</evidence>
<keyword evidence="2" id="KW-1185">Reference proteome</keyword>
<dbReference type="Proteomes" id="UP000291469">
    <property type="component" value="Chromosome"/>
</dbReference>
<gene>
    <name evidence="1" type="ORF">ER308_11600</name>
</gene>
<accession>A0A411YFZ0</accession>
<evidence type="ECO:0000313" key="1">
    <source>
        <dbReference type="EMBL" id="QBI20143.1"/>
    </source>
</evidence>
<organism evidence="1 2">
    <name type="scientific">Egibacter rhizosphaerae</name>
    <dbReference type="NCBI Taxonomy" id="1670831"/>
    <lineage>
        <taxon>Bacteria</taxon>
        <taxon>Bacillati</taxon>
        <taxon>Actinomycetota</taxon>
        <taxon>Nitriliruptoria</taxon>
        <taxon>Egibacterales</taxon>
        <taxon>Egibacteraceae</taxon>
        <taxon>Egibacter</taxon>
    </lineage>
</organism>
<protein>
    <recommendedName>
        <fullName evidence="3">Transposase DDE domain-containing protein</fullName>
    </recommendedName>
</protein>
<dbReference type="RefSeq" id="WP_131155140.1">
    <property type="nucleotide sequence ID" value="NZ_CP036402.1"/>
</dbReference>
<sequence length="115" mass="12881">MSAKLDQPFYWGSRKWRASYDRRTYVEGFFGNVQNASAENLRRGFVRTTGLGPIRLMLAITAAACNVRQLRNWHADTGLGDPEHPLLAPDEANHGFVELTADQAETLDRAYLDAA</sequence>
<dbReference type="KEGG" id="erz:ER308_11600"/>
<dbReference type="AlphaFoldDB" id="A0A411YFZ0"/>
<reference evidence="1 2" key="1">
    <citation type="submission" date="2019-01" db="EMBL/GenBank/DDBJ databases">
        <title>Egibacter rhizosphaerae EGI 80759T.</title>
        <authorList>
            <person name="Chen D.-D."/>
            <person name="Tian Y."/>
            <person name="Jiao J.-Y."/>
            <person name="Zhang X.-T."/>
            <person name="Zhang Y.-G."/>
            <person name="Zhang Y."/>
            <person name="Xiao M."/>
            <person name="Shu W.-S."/>
            <person name="Li W.-J."/>
        </authorList>
    </citation>
    <scope>NUCLEOTIDE SEQUENCE [LARGE SCALE GENOMIC DNA]</scope>
    <source>
        <strain evidence="1 2">EGI 80759</strain>
    </source>
</reference>
<name>A0A411YFZ0_9ACTN</name>
<dbReference type="EMBL" id="CP036402">
    <property type="protein sequence ID" value="QBI20143.1"/>
    <property type="molecule type" value="Genomic_DNA"/>
</dbReference>
<proteinExistence type="predicted"/>
<dbReference type="OrthoDB" id="4485191at2"/>
<evidence type="ECO:0000313" key="2">
    <source>
        <dbReference type="Proteomes" id="UP000291469"/>
    </source>
</evidence>